<evidence type="ECO:0000259" key="17">
    <source>
        <dbReference type="Pfam" id="PF01326"/>
    </source>
</evidence>
<evidence type="ECO:0000259" key="18">
    <source>
        <dbReference type="Pfam" id="PF02896"/>
    </source>
</evidence>
<accession>A0A0G1RJR3</accession>
<keyword evidence="12 15" id="KW-0460">Magnesium</keyword>
<dbReference type="InterPro" id="IPR015813">
    <property type="entry name" value="Pyrv/PenolPyrv_kinase-like_dom"/>
</dbReference>
<evidence type="ECO:0000256" key="3">
    <source>
        <dbReference type="ARBA" id="ARBA00004742"/>
    </source>
</evidence>
<evidence type="ECO:0000256" key="14">
    <source>
        <dbReference type="ARBA" id="ARBA00047700"/>
    </source>
</evidence>
<keyword evidence="11 15" id="KW-0067">ATP-binding</keyword>
<dbReference type="Gene3D" id="3.50.30.10">
    <property type="entry name" value="Phosphohistidine domain"/>
    <property type="match status" value="1"/>
</dbReference>
<feature type="domain" description="PEP-utilising enzyme C-terminal" evidence="18">
    <location>
        <begin position="465"/>
        <end position="752"/>
    </location>
</feature>
<name>A0A0G1RJR3_9BACT</name>
<evidence type="ECO:0000256" key="8">
    <source>
        <dbReference type="ARBA" id="ARBA00022723"/>
    </source>
</evidence>
<dbReference type="SUPFAM" id="SSF56059">
    <property type="entry name" value="Glutathione synthetase ATP-binding domain-like"/>
    <property type="match status" value="1"/>
</dbReference>
<evidence type="ECO:0000256" key="1">
    <source>
        <dbReference type="ARBA" id="ARBA00001946"/>
    </source>
</evidence>
<organism evidence="19 20">
    <name type="scientific">Candidatus Amesbacteria bacterium GW2011_GWA2_47_11b</name>
    <dbReference type="NCBI Taxonomy" id="1618358"/>
    <lineage>
        <taxon>Bacteria</taxon>
        <taxon>Candidatus Amesiibacteriota</taxon>
    </lineage>
</organism>
<dbReference type="PROSITE" id="PS00370">
    <property type="entry name" value="PEP_ENZYMES_PHOS_SITE"/>
    <property type="match status" value="1"/>
</dbReference>
<evidence type="ECO:0000256" key="2">
    <source>
        <dbReference type="ARBA" id="ARBA00002988"/>
    </source>
</evidence>
<dbReference type="GO" id="GO:0008986">
    <property type="term" value="F:pyruvate, water dikinase activity"/>
    <property type="evidence" value="ECO:0007669"/>
    <property type="project" value="UniProtKB-EC"/>
</dbReference>
<evidence type="ECO:0000313" key="19">
    <source>
        <dbReference type="EMBL" id="KKU57564.1"/>
    </source>
</evidence>
<dbReference type="GO" id="GO:0005524">
    <property type="term" value="F:ATP binding"/>
    <property type="evidence" value="ECO:0007669"/>
    <property type="project" value="UniProtKB-KW"/>
</dbReference>
<evidence type="ECO:0000256" key="13">
    <source>
        <dbReference type="ARBA" id="ARBA00033470"/>
    </source>
</evidence>
<dbReference type="PANTHER" id="PTHR43030">
    <property type="entry name" value="PHOSPHOENOLPYRUVATE SYNTHASE"/>
    <property type="match status" value="1"/>
</dbReference>
<evidence type="ECO:0000256" key="6">
    <source>
        <dbReference type="ARBA" id="ARBA00021623"/>
    </source>
</evidence>
<evidence type="ECO:0000256" key="5">
    <source>
        <dbReference type="ARBA" id="ARBA00011996"/>
    </source>
</evidence>
<dbReference type="PRINTS" id="PR01736">
    <property type="entry name" value="PHPHTRNFRASE"/>
</dbReference>
<evidence type="ECO:0000256" key="11">
    <source>
        <dbReference type="ARBA" id="ARBA00022840"/>
    </source>
</evidence>
<dbReference type="InterPro" id="IPR000121">
    <property type="entry name" value="PEP_util_C"/>
</dbReference>
<dbReference type="GO" id="GO:0046872">
    <property type="term" value="F:metal ion binding"/>
    <property type="evidence" value="ECO:0007669"/>
    <property type="project" value="UniProtKB-KW"/>
</dbReference>
<feature type="domain" description="PEP-utilising enzyme mobile" evidence="16">
    <location>
        <begin position="366"/>
        <end position="436"/>
    </location>
</feature>
<dbReference type="NCBIfam" id="TIGR01418">
    <property type="entry name" value="PEP_synth"/>
    <property type="match status" value="1"/>
</dbReference>
<dbReference type="FunFam" id="3.30.1490.20:FF:000010">
    <property type="entry name" value="Phosphoenolpyruvate synthase"/>
    <property type="match status" value="1"/>
</dbReference>
<keyword evidence="19" id="KW-0670">Pyruvate</keyword>
<keyword evidence="8 15" id="KW-0479">Metal-binding</keyword>
<evidence type="ECO:0000259" key="16">
    <source>
        <dbReference type="Pfam" id="PF00391"/>
    </source>
</evidence>
<evidence type="ECO:0000256" key="9">
    <source>
        <dbReference type="ARBA" id="ARBA00022741"/>
    </source>
</evidence>
<keyword evidence="7 15" id="KW-0808">Transferase</keyword>
<dbReference type="EMBL" id="LCNO01000013">
    <property type="protein sequence ID" value="KKU57564.1"/>
    <property type="molecule type" value="Genomic_DNA"/>
</dbReference>
<dbReference type="PATRIC" id="fig|1618358.3.peg.648"/>
<dbReference type="Pfam" id="PF01326">
    <property type="entry name" value="PPDK_N"/>
    <property type="match status" value="1"/>
</dbReference>
<dbReference type="UniPathway" id="UPA00138"/>
<dbReference type="NCBIfam" id="NF005057">
    <property type="entry name" value="PRK06464.1"/>
    <property type="match status" value="1"/>
</dbReference>
<dbReference type="InterPro" id="IPR036637">
    <property type="entry name" value="Phosphohistidine_dom_sf"/>
</dbReference>
<evidence type="ECO:0000256" key="7">
    <source>
        <dbReference type="ARBA" id="ARBA00022679"/>
    </source>
</evidence>
<keyword evidence="9 15" id="KW-0547">Nucleotide-binding</keyword>
<dbReference type="InterPro" id="IPR008279">
    <property type="entry name" value="PEP-util_enz_mobile_dom"/>
</dbReference>
<dbReference type="GO" id="GO:0006094">
    <property type="term" value="P:gluconeogenesis"/>
    <property type="evidence" value="ECO:0007669"/>
    <property type="project" value="UniProtKB-UniPathway"/>
</dbReference>
<dbReference type="InterPro" id="IPR002192">
    <property type="entry name" value="PPDK_AMP/ATP-bd"/>
</dbReference>
<gene>
    <name evidence="19" type="ORF">UX80_C0013G0012</name>
</gene>
<evidence type="ECO:0000256" key="12">
    <source>
        <dbReference type="ARBA" id="ARBA00022842"/>
    </source>
</evidence>
<dbReference type="Gene3D" id="3.30.470.20">
    <property type="entry name" value="ATP-grasp fold, B domain"/>
    <property type="match status" value="1"/>
</dbReference>
<keyword evidence="10 15" id="KW-0418">Kinase</keyword>
<comment type="cofactor">
    <cofactor evidence="1 15">
        <name>Mg(2+)</name>
        <dbReference type="ChEBI" id="CHEBI:18420"/>
    </cofactor>
</comment>
<dbReference type="Proteomes" id="UP000034307">
    <property type="component" value="Unassembled WGS sequence"/>
</dbReference>
<comment type="function">
    <text evidence="2 15">Catalyzes the phosphorylation of pyruvate to phosphoenolpyruvate.</text>
</comment>
<dbReference type="InterPro" id="IPR040442">
    <property type="entry name" value="Pyrv_kinase-like_dom_sf"/>
</dbReference>
<evidence type="ECO:0000256" key="4">
    <source>
        <dbReference type="ARBA" id="ARBA00007837"/>
    </source>
</evidence>
<evidence type="ECO:0000256" key="15">
    <source>
        <dbReference type="PIRNR" id="PIRNR000854"/>
    </source>
</evidence>
<protein>
    <recommendedName>
        <fullName evidence="6 15">Phosphoenolpyruvate synthase</fullName>
        <shortName evidence="15">PEP synthase</shortName>
        <ecNumber evidence="5 15">2.7.9.2</ecNumber>
    </recommendedName>
    <alternativeName>
        <fullName evidence="13 15">Pyruvate, water dikinase</fullName>
    </alternativeName>
</protein>
<dbReference type="Gene3D" id="3.30.1490.20">
    <property type="entry name" value="ATP-grasp fold, A domain"/>
    <property type="match status" value="1"/>
</dbReference>
<dbReference type="Pfam" id="PF00391">
    <property type="entry name" value="PEP-utilizers"/>
    <property type="match status" value="1"/>
</dbReference>
<comment type="similarity">
    <text evidence="4 15">Belongs to the PEP-utilizing enzyme family.</text>
</comment>
<dbReference type="PIRSF" id="PIRSF000854">
    <property type="entry name" value="PEP_synthase"/>
    <property type="match status" value="1"/>
</dbReference>
<dbReference type="Gene3D" id="3.20.20.60">
    <property type="entry name" value="Phosphoenolpyruvate-binding domains"/>
    <property type="match status" value="1"/>
</dbReference>
<dbReference type="Pfam" id="PF02896">
    <property type="entry name" value="PEP-utilizers_C"/>
    <property type="match status" value="1"/>
</dbReference>
<proteinExistence type="inferred from homology"/>
<evidence type="ECO:0000256" key="10">
    <source>
        <dbReference type="ARBA" id="ARBA00022777"/>
    </source>
</evidence>
<comment type="catalytic activity">
    <reaction evidence="14 15">
        <text>pyruvate + ATP + H2O = phosphoenolpyruvate + AMP + phosphate + 2 H(+)</text>
        <dbReference type="Rhea" id="RHEA:11364"/>
        <dbReference type="ChEBI" id="CHEBI:15361"/>
        <dbReference type="ChEBI" id="CHEBI:15377"/>
        <dbReference type="ChEBI" id="CHEBI:15378"/>
        <dbReference type="ChEBI" id="CHEBI:30616"/>
        <dbReference type="ChEBI" id="CHEBI:43474"/>
        <dbReference type="ChEBI" id="CHEBI:58702"/>
        <dbReference type="ChEBI" id="CHEBI:456215"/>
        <dbReference type="EC" id="2.7.9.2"/>
    </reaction>
</comment>
<reference evidence="19 20" key="1">
    <citation type="journal article" date="2015" name="Nature">
        <title>rRNA introns, odd ribosomes, and small enigmatic genomes across a large radiation of phyla.</title>
        <authorList>
            <person name="Brown C.T."/>
            <person name="Hug L.A."/>
            <person name="Thomas B.C."/>
            <person name="Sharon I."/>
            <person name="Castelle C.J."/>
            <person name="Singh A."/>
            <person name="Wilkins M.J."/>
            <person name="Williams K.H."/>
            <person name="Banfield J.F."/>
        </authorList>
    </citation>
    <scope>NUCLEOTIDE SEQUENCE [LARGE SCALE GENOMIC DNA]</scope>
</reference>
<dbReference type="STRING" id="1618358.UX80_C0013G0012"/>
<dbReference type="AlphaFoldDB" id="A0A0G1RJR3"/>
<comment type="caution">
    <text evidence="19">The sequence shown here is derived from an EMBL/GenBank/DDBJ whole genome shotgun (WGS) entry which is preliminary data.</text>
</comment>
<sequence>MSYIKWFKDLSKEDIAIAGGKGANLGELTQAGIPVPPGFVVLSSAYYKFLEDNKLRPQIHRILSTCDVLDPAQLEPAAKKIQRFMAAALVPAEVAQEIFTSYAKIGSKTAVAVRSSATAEDLPEASFAGQQESYLNIIGDANVVAKVKACWMSLFGARSIFYRAQQKFDHFKVGIAVPVQTMIQSDISGIIFTVDPITGDRDKLVIEAIWGLGDYVVQGVVTPDHFSVSRSTGQIVDKNIATQDIMEIRNRQGVKQVNVPNRLRSVQKISDSLVLKLADYAQKIHQHYFFPQDIEWAIAKGKIYFVQSRPITTLNDKRTGSLLVRSDTQKERPFSPPILKGAPASPGIVSGPVKIILDIKNIDQVKKGDIMVTDMTTPDFVPAMKRAAGIITNRGGLTSHAAIVSRELGVPCVVGTTVATHTLKDGQIVTLNGSTGEVFKGALHLPSIQLQDPASNIQSLPSDIKTATKLYVNLAETELAEKIATENVDGVGLLRAEFMIAAIGTHPKKLIAEKRQEEFISKLTDGLVTFCKAFSPRPVVYRTTDFKTNEYRSLKGGQLYEPEESNPMLGFRGAYRYITHPEVFELELEAIKRVRNRHKLTNLNLMIPFVHTPEELLEIKKQVTASGLVRSASFKFWMMVEIPSNVILLDEFIDVGIDGVSIGSNDLTMLIMGVDRDNSEVASVFDERNPAVMWALEKTIKTCLKKGITCGICGQAPSLYPDLVAKLVSWGISSISVNPDAIARTRELIYNSELRYVSQA</sequence>
<dbReference type="InterPro" id="IPR013815">
    <property type="entry name" value="ATP_grasp_subdomain_1"/>
</dbReference>
<evidence type="ECO:0000313" key="20">
    <source>
        <dbReference type="Proteomes" id="UP000034307"/>
    </source>
</evidence>
<dbReference type="EC" id="2.7.9.2" evidence="5 15"/>
<dbReference type="SUPFAM" id="SSF52009">
    <property type="entry name" value="Phosphohistidine domain"/>
    <property type="match status" value="1"/>
</dbReference>
<dbReference type="InterPro" id="IPR006319">
    <property type="entry name" value="PEP_synth"/>
</dbReference>
<dbReference type="SUPFAM" id="SSF51621">
    <property type="entry name" value="Phosphoenolpyruvate/pyruvate domain"/>
    <property type="match status" value="1"/>
</dbReference>
<feature type="domain" description="Pyruvate phosphate dikinase AMP/ATP-binding" evidence="17">
    <location>
        <begin position="17"/>
        <end position="319"/>
    </location>
</feature>
<dbReference type="InterPro" id="IPR018274">
    <property type="entry name" value="PEP_util_AS"/>
</dbReference>
<dbReference type="PANTHER" id="PTHR43030:SF1">
    <property type="entry name" value="PHOSPHOENOLPYRUVATE SYNTHASE"/>
    <property type="match status" value="1"/>
</dbReference>
<comment type="pathway">
    <text evidence="3 15">Carbohydrate biosynthesis; gluconeogenesis.</text>
</comment>